<protein>
    <submittedName>
        <fullName evidence="1">38658_t:CDS:1</fullName>
    </submittedName>
</protein>
<keyword evidence="2" id="KW-1185">Reference proteome</keyword>
<reference evidence="1 2" key="1">
    <citation type="submission" date="2021-06" db="EMBL/GenBank/DDBJ databases">
        <authorList>
            <person name="Kallberg Y."/>
            <person name="Tangrot J."/>
            <person name="Rosling A."/>
        </authorList>
    </citation>
    <scope>NUCLEOTIDE SEQUENCE [LARGE SCALE GENOMIC DNA]</scope>
    <source>
        <strain evidence="1 2">120-4 pot B 10/14</strain>
    </source>
</reference>
<accession>A0ABN7V0F1</accession>
<comment type="caution">
    <text evidence="1">The sequence shown here is derived from an EMBL/GenBank/DDBJ whole genome shotgun (WGS) entry which is preliminary data.</text>
</comment>
<dbReference type="EMBL" id="CAJVQB010007901">
    <property type="protein sequence ID" value="CAG8711017.1"/>
    <property type="molecule type" value="Genomic_DNA"/>
</dbReference>
<feature type="non-terminal residue" evidence="1">
    <location>
        <position position="46"/>
    </location>
</feature>
<name>A0ABN7V0F1_GIGMA</name>
<organism evidence="1 2">
    <name type="scientific">Gigaspora margarita</name>
    <dbReference type="NCBI Taxonomy" id="4874"/>
    <lineage>
        <taxon>Eukaryota</taxon>
        <taxon>Fungi</taxon>
        <taxon>Fungi incertae sedis</taxon>
        <taxon>Mucoromycota</taxon>
        <taxon>Glomeromycotina</taxon>
        <taxon>Glomeromycetes</taxon>
        <taxon>Diversisporales</taxon>
        <taxon>Gigasporaceae</taxon>
        <taxon>Gigaspora</taxon>
    </lineage>
</organism>
<dbReference type="Proteomes" id="UP000789901">
    <property type="component" value="Unassembled WGS sequence"/>
</dbReference>
<proteinExistence type="predicted"/>
<evidence type="ECO:0000313" key="1">
    <source>
        <dbReference type="EMBL" id="CAG8711017.1"/>
    </source>
</evidence>
<evidence type="ECO:0000313" key="2">
    <source>
        <dbReference type="Proteomes" id="UP000789901"/>
    </source>
</evidence>
<gene>
    <name evidence="1" type="ORF">GMARGA_LOCUS12751</name>
</gene>
<sequence length="46" mass="5175">MNPSLNYTSLAKVKEVKDFAKKTLKNRVNTSILADGQQPYETAYPT</sequence>